<dbReference type="InterPro" id="IPR051159">
    <property type="entry name" value="Hexapeptide_acetyltransf"/>
</dbReference>
<evidence type="ECO:0000256" key="2">
    <source>
        <dbReference type="ARBA" id="ARBA00022737"/>
    </source>
</evidence>
<dbReference type="RefSeq" id="WP_211320999.1">
    <property type="nucleotide sequence ID" value="NZ_QXEV01000002.1"/>
</dbReference>
<gene>
    <name evidence="3" type="ORF">EI71_00385</name>
</gene>
<dbReference type="Proteomes" id="UP000266506">
    <property type="component" value="Unassembled WGS sequence"/>
</dbReference>
<dbReference type="CDD" id="cd04647">
    <property type="entry name" value="LbH_MAT_like"/>
    <property type="match status" value="1"/>
</dbReference>
<proteinExistence type="predicted"/>
<dbReference type="PROSITE" id="PS00101">
    <property type="entry name" value="HEXAPEP_TRANSFERASES"/>
    <property type="match status" value="1"/>
</dbReference>
<evidence type="ECO:0000313" key="3">
    <source>
        <dbReference type="EMBL" id="RIA78433.1"/>
    </source>
</evidence>
<protein>
    <submittedName>
        <fullName evidence="3">Maltose O-acetyltransferase</fullName>
    </submittedName>
</protein>
<dbReference type="InParanoid" id="A0A397RW64"/>
<accession>A0A397RW64</accession>
<dbReference type="EMBL" id="QXEV01000002">
    <property type="protein sequence ID" value="RIA78433.1"/>
    <property type="molecule type" value="Genomic_DNA"/>
</dbReference>
<dbReference type="AlphaFoldDB" id="A0A397RW64"/>
<comment type="caution">
    <text evidence="3">The sequence shown here is derived from an EMBL/GenBank/DDBJ whole genome shotgun (WGS) entry which is preliminary data.</text>
</comment>
<dbReference type="InterPro" id="IPR018357">
    <property type="entry name" value="Hexapep_transf_CS"/>
</dbReference>
<sequence length="176" mass="20186">MGKLGRLFKKMHIKNLKMYTVFGRKKYMKHLCKIYKKYGVQFESQLPRFIASDVYFDTTAKIFIGEGTTITSNCLLLTHDHAIEYGYYACEANYNKEFRIQKEIRIGKWSFIGQRTIILPGVTIGDNVIVGAGSIVTKDLKSNGVYAGSPAKFICSTSDYYKRRSEIDKEYIVNTN</sequence>
<dbReference type="Pfam" id="PF14602">
    <property type="entry name" value="Hexapep_2"/>
    <property type="match status" value="1"/>
</dbReference>
<keyword evidence="2" id="KW-0677">Repeat</keyword>
<keyword evidence="4" id="KW-1185">Reference proteome</keyword>
<evidence type="ECO:0000313" key="4">
    <source>
        <dbReference type="Proteomes" id="UP000266506"/>
    </source>
</evidence>
<dbReference type="SUPFAM" id="SSF51161">
    <property type="entry name" value="Trimeric LpxA-like enzymes"/>
    <property type="match status" value="1"/>
</dbReference>
<dbReference type="FunCoup" id="A0A397RW64">
    <property type="interactions" value="11"/>
</dbReference>
<dbReference type="InterPro" id="IPR001451">
    <property type="entry name" value="Hexapep"/>
</dbReference>
<keyword evidence="1 3" id="KW-0808">Transferase</keyword>
<dbReference type="Gene3D" id="2.160.10.10">
    <property type="entry name" value="Hexapeptide repeat proteins"/>
    <property type="match status" value="1"/>
</dbReference>
<dbReference type="PANTHER" id="PTHR23416">
    <property type="entry name" value="SIALIC ACID SYNTHASE-RELATED"/>
    <property type="match status" value="1"/>
</dbReference>
<organism evidence="3 4">
    <name type="scientific">Anaeroplasma bactoclasticum</name>
    <dbReference type="NCBI Taxonomy" id="2088"/>
    <lineage>
        <taxon>Bacteria</taxon>
        <taxon>Bacillati</taxon>
        <taxon>Mycoplasmatota</taxon>
        <taxon>Mollicutes</taxon>
        <taxon>Anaeroplasmatales</taxon>
        <taxon>Anaeroplasmataceae</taxon>
        <taxon>Anaeroplasma</taxon>
    </lineage>
</organism>
<dbReference type="GO" id="GO:0016740">
    <property type="term" value="F:transferase activity"/>
    <property type="evidence" value="ECO:0007669"/>
    <property type="project" value="UniProtKB-KW"/>
</dbReference>
<reference evidence="3 4" key="1">
    <citation type="submission" date="2018-08" db="EMBL/GenBank/DDBJ databases">
        <title>Genomic Encyclopedia of Archaeal and Bacterial Type Strains, Phase II (KMG-II): from individual species to whole genera.</title>
        <authorList>
            <person name="Goeker M."/>
        </authorList>
    </citation>
    <scope>NUCLEOTIDE SEQUENCE [LARGE SCALE GENOMIC DNA]</scope>
    <source>
        <strain evidence="3 4">ATCC 27112</strain>
    </source>
</reference>
<dbReference type="InterPro" id="IPR011004">
    <property type="entry name" value="Trimer_LpxA-like_sf"/>
</dbReference>
<evidence type="ECO:0000256" key="1">
    <source>
        <dbReference type="ARBA" id="ARBA00022679"/>
    </source>
</evidence>
<name>A0A397RW64_9MOLU</name>